<feature type="chain" id="PRO_5036999272" description="Argininosuccinate lyase" evidence="1">
    <location>
        <begin position="21"/>
        <end position="50"/>
    </location>
</feature>
<protein>
    <recommendedName>
        <fullName evidence="4">Argininosuccinate lyase</fullName>
    </recommendedName>
</protein>
<dbReference type="Proteomes" id="UP000649829">
    <property type="component" value="Unassembled WGS sequence"/>
</dbReference>
<dbReference type="EMBL" id="BMLF01000002">
    <property type="protein sequence ID" value="GGM01275.1"/>
    <property type="molecule type" value="Genomic_DNA"/>
</dbReference>
<reference evidence="2" key="2">
    <citation type="submission" date="2020-09" db="EMBL/GenBank/DDBJ databases">
        <authorList>
            <person name="Sun Q."/>
            <person name="Zhou Y."/>
        </authorList>
    </citation>
    <scope>NUCLEOTIDE SEQUENCE</scope>
    <source>
        <strain evidence="2">CGMCC 1.6293</strain>
    </source>
</reference>
<dbReference type="PROSITE" id="PS51257">
    <property type="entry name" value="PROKAR_LIPOPROTEIN"/>
    <property type="match status" value="1"/>
</dbReference>
<accession>A0A917WF13</accession>
<gene>
    <name evidence="2" type="ORF">GCM10011534_23900</name>
</gene>
<sequence>MKPLSALVLLSLLAACGADGEPVPPTRAGTAPANGITISGDARIGVVKTF</sequence>
<evidence type="ECO:0000313" key="3">
    <source>
        <dbReference type="Proteomes" id="UP000649829"/>
    </source>
</evidence>
<name>A0A917WF13_9RHOB</name>
<dbReference type="RefSeq" id="WP_156954720.1">
    <property type="nucleotide sequence ID" value="NZ_BMLF01000002.1"/>
</dbReference>
<keyword evidence="3" id="KW-1185">Reference proteome</keyword>
<comment type="caution">
    <text evidence="2">The sequence shown here is derived from an EMBL/GenBank/DDBJ whole genome shotgun (WGS) entry which is preliminary data.</text>
</comment>
<evidence type="ECO:0008006" key="4">
    <source>
        <dbReference type="Google" id="ProtNLM"/>
    </source>
</evidence>
<evidence type="ECO:0000256" key="1">
    <source>
        <dbReference type="SAM" id="SignalP"/>
    </source>
</evidence>
<organism evidence="2 3">
    <name type="scientific">Pseudooceanicola nanhaiensis</name>
    <dbReference type="NCBI Taxonomy" id="375761"/>
    <lineage>
        <taxon>Bacteria</taxon>
        <taxon>Pseudomonadati</taxon>
        <taxon>Pseudomonadota</taxon>
        <taxon>Alphaproteobacteria</taxon>
        <taxon>Rhodobacterales</taxon>
        <taxon>Paracoccaceae</taxon>
        <taxon>Pseudooceanicola</taxon>
    </lineage>
</organism>
<evidence type="ECO:0000313" key="2">
    <source>
        <dbReference type="EMBL" id="GGM01275.1"/>
    </source>
</evidence>
<dbReference type="AlphaFoldDB" id="A0A917WF13"/>
<proteinExistence type="predicted"/>
<reference evidence="2" key="1">
    <citation type="journal article" date="2014" name="Int. J. Syst. Evol. Microbiol.">
        <title>Complete genome sequence of Corynebacterium casei LMG S-19264T (=DSM 44701T), isolated from a smear-ripened cheese.</title>
        <authorList>
            <consortium name="US DOE Joint Genome Institute (JGI-PGF)"/>
            <person name="Walter F."/>
            <person name="Albersmeier A."/>
            <person name="Kalinowski J."/>
            <person name="Ruckert C."/>
        </authorList>
    </citation>
    <scope>NUCLEOTIDE SEQUENCE</scope>
    <source>
        <strain evidence="2">CGMCC 1.6293</strain>
    </source>
</reference>
<feature type="signal peptide" evidence="1">
    <location>
        <begin position="1"/>
        <end position="20"/>
    </location>
</feature>
<keyword evidence="1" id="KW-0732">Signal</keyword>